<feature type="chain" id="PRO_5042489577" evidence="2">
    <location>
        <begin position="22"/>
        <end position="136"/>
    </location>
</feature>
<evidence type="ECO:0000313" key="4">
    <source>
        <dbReference type="Proteomes" id="UP001235874"/>
    </source>
</evidence>
<dbReference type="RefSeq" id="WP_053655373.1">
    <property type="nucleotide sequence ID" value="NZ_CP130472.1"/>
</dbReference>
<dbReference type="PROSITE" id="PS51257">
    <property type="entry name" value="PROKAR_LIPOPROTEIN"/>
    <property type="match status" value="1"/>
</dbReference>
<organism evidence="3 4">
    <name type="scientific">Micromonospora profundi</name>
    <dbReference type="NCBI Taxonomy" id="1420889"/>
    <lineage>
        <taxon>Bacteria</taxon>
        <taxon>Bacillati</taxon>
        <taxon>Actinomycetota</taxon>
        <taxon>Actinomycetes</taxon>
        <taxon>Micromonosporales</taxon>
        <taxon>Micromonosporaceae</taxon>
        <taxon>Micromonospora</taxon>
    </lineage>
</organism>
<dbReference type="EMBL" id="CP130472">
    <property type="protein sequence ID" value="WLS46203.1"/>
    <property type="molecule type" value="Genomic_DNA"/>
</dbReference>
<proteinExistence type="predicted"/>
<dbReference type="KEGG" id="mprn:Q3V37_02635"/>
<feature type="compositionally biased region" description="Pro residues" evidence="1">
    <location>
        <begin position="60"/>
        <end position="69"/>
    </location>
</feature>
<protein>
    <submittedName>
        <fullName evidence="3">Uncharacterized protein</fullName>
    </submittedName>
</protein>
<evidence type="ECO:0000256" key="1">
    <source>
        <dbReference type="SAM" id="MobiDB-lite"/>
    </source>
</evidence>
<evidence type="ECO:0000256" key="2">
    <source>
        <dbReference type="SAM" id="SignalP"/>
    </source>
</evidence>
<sequence length="136" mass="13536">MRILRLVVPALVVCAALSACGTPTDDPAGPGTPTPVTEQPTALPPTAPAPSTATETLKPPGGPSLPPPVGATELTGTVTAGVEPNCLLLDGYLLIGGPRDVLVAGSRVTVTGRVEAGMMTTCQQGTPFVVEGARKG</sequence>
<keyword evidence="4" id="KW-1185">Reference proteome</keyword>
<dbReference type="AlphaFoldDB" id="A0AAJ6HWE4"/>
<reference evidence="3 4" key="1">
    <citation type="submission" date="2023-07" db="EMBL/GenBank/DDBJ databases">
        <title>Micromonospora profundi TRM 95458 converts glycerol to a new osmotic compound.</title>
        <authorList>
            <person name="Lu D."/>
        </authorList>
    </citation>
    <scope>NUCLEOTIDE SEQUENCE [LARGE SCALE GENOMIC DNA]</scope>
    <source>
        <strain evidence="3 4">TRM95458</strain>
    </source>
</reference>
<dbReference type="Proteomes" id="UP001235874">
    <property type="component" value="Chromosome"/>
</dbReference>
<feature type="region of interest" description="Disordered" evidence="1">
    <location>
        <begin position="22"/>
        <end position="75"/>
    </location>
</feature>
<gene>
    <name evidence="3" type="ORF">Q3V37_02635</name>
</gene>
<feature type="signal peptide" evidence="2">
    <location>
        <begin position="1"/>
        <end position="21"/>
    </location>
</feature>
<feature type="compositionally biased region" description="Low complexity" evidence="1">
    <location>
        <begin position="22"/>
        <end position="41"/>
    </location>
</feature>
<accession>A0AAJ6HWE4</accession>
<name>A0AAJ6HWE4_9ACTN</name>
<keyword evidence="2" id="KW-0732">Signal</keyword>
<evidence type="ECO:0000313" key="3">
    <source>
        <dbReference type="EMBL" id="WLS46203.1"/>
    </source>
</evidence>